<dbReference type="SMART" id="SM00823">
    <property type="entry name" value="PKS_PP"/>
    <property type="match status" value="4"/>
</dbReference>
<dbReference type="Pfam" id="PF00501">
    <property type="entry name" value="AMP-binding"/>
    <property type="match status" value="4"/>
</dbReference>
<dbReference type="InterPro" id="IPR001242">
    <property type="entry name" value="Condensation_dom"/>
</dbReference>
<dbReference type="NCBIfam" id="NF003417">
    <property type="entry name" value="PRK04813.1"/>
    <property type="match status" value="4"/>
</dbReference>
<keyword evidence="2" id="KW-0596">Phosphopantetheine</keyword>
<dbReference type="InterPro" id="IPR010071">
    <property type="entry name" value="AA_adenyl_dom"/>
</dbReference>
<dbReference type="PROSITE" id="PS50075">
    <property type="entry name" value="CARRIER"/>
    <property type="match status" value="4"/>
</dbReference>
<dbReference type="Pfam" id="PF00975">
    <property type="entry name" value="Thioesterase"/>
    <property type="match status" value="1"/>
</dbReference>
<dbReference type="Gene3D" id="2.30.38.10">
    <property type="entry name" value="Luciferase, Domain 3"/>
    <property type="match status" value="4"/>
</dbReference>
<organism evidence="5 6">
    <name type="scientific">Nocardia higoensis</name>
    <dbReference type="NCBI Taxonomy" id="228599"/>
    <lineage>
        <taxon>Bacteria</taxon>
        <taxon>Bacillati</taxon>
        <taxon>Actinomycetota</taxon>
        <taxon>Actinomycetes</taxon>
        <taxon>Mycobacteriales</taxon>
        <taxon>Nocardiaceae</taxon>
        <taxon>Nocardia</taxon>
    </lineage>
</organism>
<dbReference type="Pfam" id="PF00668">
    <property type="entry name" value="Condensation"/>
    <property type="match status" value="3"/>
</dbReference>
<dbReference type="CDD" id="cd19540">
    <property type="entry name" value="LCL_NRPS-like"/>
    <property type="match status" value="3"/>
</dbReference>
<dbReference type="InterPro" id="IPR025110">
    <property type="entry name" value="AMP-bd_C"/>
</dbReference>
<dbReference type="Gene3D" id="1.10.1200.10">
    <property type="entry name" value="ACP-like"/>
    <property type="match status" value="3"/>
</dbReference>
<comment type="caution">
    <text evidence="5">The sequence shown here is derived from an EMBL/GenBank/DDBJ whole genome shotgun (WGS) entry which is preliminary data.</text>
</comment>
<dbReference type="InterPro" id="IPR009081">
    <property type="entry name" value="PP-bd_ACP"/>
</dbReference>
<dbReference type="Gene3D" id="3.40.50.980">
    <property type="match status" value="8"/>
</dbReference>
<protein>
    <submittedName>
        <fullName evidence="5">Amino acid adenylation domain-containing protein</fullName>
    </submittedName>
</protein>
<feature type="domain" description="Carrier" evidence="4">
    <location>
        <begin position="2703"/>
        <end position="2778"/>
    </location>
</feature>
<evidence type="ECO:0000259" key="4">
    <source>
        <dbReference type="PROSITE" id="PS50075"/>
    </source>
</evidence>
<sequence>MTRSVREPRPRPRPRRPRVVTLPQLLARAVEATPSGVAVLGVAADGVPAEATYREMDERSTRLARVLIARGIGPENLVALGIPRSIESVTACWAVARTGAGFVPVDPNYPRDRVAHMLSDSGAAVGITVADVRADLPDDIEWLVLDDPATSALLAAQSAEPIIDADRVRRLRAEHPAYVIYTSGSTGMPKGVVVTQAGLASFCEEQRTRYRVTESSRTLHFASPSFDASVLELLLAIGGAATMVVAAPTVYGGAELAALLRRNAVTHAFITPAALASIDPEGLDALRVVVVGGEACPPELVRRWAIPLADGSTREFYNGYGPTETTIMTNISDPLVPGELVTIGAPIRDMAAYVLDSRLHRVPTGVTGELYLAGAQLARGYGNRPGLSAQRFVADPFAADGARMYRTGDLVRRTSAGDLEYLGRNDFQVKIRGFRIELGEIDAVLAGHEKVDFAVTVGHALDNGSTILAAYVHAAAGVAVDAAELTTELVALAERHLPAHMVPTSITVLDEIPLTPVGKLDRRALPAPVLRTTVFRAPSGRYEEMVARVFGELVGDGSPVGAADDFFELGGNSLIATQAAARLGAALETKVPARSIFENSSVAKLAERLAELSGGNTGGGLEELRAVPRPERIPLSPAQQRMWFLNRFDPGSSAYSIPIAIRLTGALDVAALTAAFDDLIARHEVLRTVYPETTDGPVQVILPPGESVPRLAVREIAPEHVRSAIGEHLTGGFDVTAEVPLRAVLFRVGATQAGADIEHVLAIAVHHIAGDGSSGVPLTRDLMTAYVARVAGHAPMWAPLPVQYADYSIWQRRVLGSEDDPASVAAGQLAYWRTALADLPEQLDLPADRPRPTTQSFAGDVVDVRIDAATHRALTDLGRGRGATLFMVVHTAFAVLLSRLSGAQDLAIGTPIAGRGEAALEDLIGMFVNTLVFRSRIDASESFESLLARQREVDIQAFAHADVPFERLVEVLNPARSQARHPLFQVGLSFQNQAKASLELPGLTVSGVDFDTQVSQFDLHLILTDTYDEHGVPTGVAGVFTYASDLFERPTVEVFARRFVRLLDAVVAAPGTAVGDLALLDRDERRELVSGRNDTAHPLEPALLLDGYRRAVVEHADAVAVVYEGAELTYREFDERVNRLARLLIARGVGPESLVGLAVRRSLDLVVGMYAIVTAGGAYVPLDPDHPAERIAHVLDTARPACVLSTTADAVPVPAGTDVVLLDGVDLSGYSTAPVQAGELRRPVRRDNPAYVIFTSGSTGRPKGVTVSHGAIDNQIAWMLSEYPMGPGDGYLHKTATTFDLSLWGYFMPLRTGAKLVVATHDGLRDPAYLAETVAAQQVTVTDFVPSMLTVFAAHTAPGSVPTLRDVFVIGEALPPETVAAWYRVSDARLHNLYGPTETAVSVTYWPARGDDERTVPIGLPQWNVAVYVLDSRLRPVPDGVAGELYLAGEQLARGYVARADLSADRFVANPFVPGARMYRTGDLVRWRSGVAGQPRLEYIGRTDFQVKFRGFRIELGEIDTALLAQPEINQAVTLVVSSVLGDQLVAYVVPRPGQVADQSALRAAISESLPPYMVPAAIVVLDAFPLNASGKLDRKALPEPVFASREFRPPSTPIEEIVAGVFADVLGVTRVGVDDDFFALGGNSLIATQVVARLGAALDAVVPVRLLFEAPTVAALAVAVEALSGTGRRPRLVARSRPERIPLSPAQQRMWLLHSIDGGSAVYNIPAAVRLSGELSVSALREAFGDVLARHEVLRTVYPAHDGVAYQVVLPVDRVRPELPARVVPASEVLERIVRVVTTGFDVTAEVPVRVELLRVAEEPSEYVLVLVVHHISADGWSMAPFTRDLMIAYAARVAGSPPGWQPLPVQYADYSLWQRELLGEESDPQSVAARQLGYWRTALAGLPDALDLPFDRPRPALQETVARSVALNIDAATHRALLAVAREHNATLFMAVHTALAVLLARWSRSDDIAIGSPIAGRGEAALDDLIGMFVNTLVLRTRVDPAQSFGELLGRQREIDLAAFAHADVPFEHLVEVLDPVRSTARHPVFQIMLAFQNQARAGLELPGLSVSAMEFDAEQTEYDLQLMLGDGYDEHGEPIGIGGRILFPVSLFDESTIQTLARRFERLLAALAVEPAVAVGDVEWLTEAERAEVLAARNATDHPIAVRNTADYPLTVRNTADYPLDAAATLVSLSAFGSRVDPRAVAIVDGALTDERTEISYAEWDARVHRLARYLIERGVGPESRVVVALHRSVDLLVAVHAVLRAGGAYVPVDPDHPEDRTAYVLELSEPACVLTHAAADFRADRVPVIRIDELDLSGYRDEPVTDAERIAPLRPANTAYILFTSGSTGRPKGVAVPHRAVANHVRWFIADYSIGAADISLFKTTITFDMSVWDVFVPFIVGGRLVVAGRDGHRDPRYLAEVIAAERVTVIPFVPSMLRAILDTDTGTSLEGGALASLRVIWLGGEALSADTAVAARRVSRARLDNLYGPTEAAVATMTARVPEDATGIVPIGMPTSNVGAYVLDDRLHPVPVGVAGELYHGGIQLSRGYFGRPDLTAARYVASPFVPGERLYRTGDLVRWNADGHMEYLGRTDFQVKLRGLRIELGEIEAALLTHDAVRQAVATVHTDDQIGDQLVGYVVPEPAVGEVEIESVKAHLAERVPSYMVPSVFVVLDALPLNANGKLDRKALPAPVFQAREFRAPSTPMEEIVAGVFAAVLGVERVGADDDFFALGGNSLIAAQVAARLSAATGTEVPVRWLFETGTVAALAARVESEGKGAGGRRRPPLVAGPRPDHIPLSLAQQRMWLASRIDTGVAVYTIPAAIALSGELSVPALREAMTDVVTRHEALRTYYPARDGIAHQVIVTADRVVPDLAAEPVPSAELRPRIAREMATPFDLTSEVPLRITLLRVDGDPSQHVLVLVVHHISADGWSMAPVTRDLVVAYAARVAGAVPGWTPLPVQYADFSLWQHRVLGDEADPDSEAARQLDYWRTELAGLPDALPLPFDRPRPAARDTRARRVTAHLDADLHRDLTEFARAERTTLFMVLHSALAVLLSKLSGTDDLTVGTPVAGRGEEALDDVVGMFVNTLVLRSRVDPARSFSEFLSAQQESDLAAFANADIPFERVVEAVNPARSQSRHPLFQVMFALQNLAKPRLELPGLSVSGIEFDSESIEYDLQVTLADGYDSAGTPEGIACMVAYRTSLFDHATIESLVRRFEQVLRVLVTEPGTAVRDIEILDPAEREVVLCGWNRTTHEIPWVGLVPDLFAESVRRYADRTAVVADQGESGTGQFAELTYAQFSARVNRLARRLIELGVGPDVRVAVGMRRSVDMLVAVYAALAAGGAYVPVDPDHPAERTEYVLDNAAPAVLLTTTRDDIGTSLCPVVQVDTADLGAYDDSPIQPAERRGPLRPEHIAYVLYTSGSTGRPKGVAIAHASMVNQLAWRIDAVGMNETDVVMHKTPFTFDASLWELFAPLIMGARMILTEPQAHRDARYLAETIHRHRVTLTSFVPTLLAVFATTASEAECASLRSIFSGGEALTPHVVGLLRSVTSAALVNVYGPTEVTVNATGWPVADDEISVPIGRPVWNSRVHVLDESLHPVAPGVAGELYLGGVQIARGYHARPDLTAQRFVADPFGEPGERLYRTGDLARWKGNADSGAGPLEDGVLEFLGRTDFQVKFHGQRIELEEIEAALLEHRDIEQAAVQVISTSTGEHLVAYVVAGAGAGAAGLDVEDVKNALRRRLPAYMVPSTVVTLDEFPLNTSGKLDRKALPVPEFRAREYRAPAGPIEEAVAEVFAEALDLPRVGADDDFFELGGNSLIAIRVAARLGTALDTGMPVRLLFEASTVAALAARLAEPDAADSTESAYDVLLPLRAGTGAPLFCIHPFGGIAWSFAGLSAHVDRDRPIYGLQSPALGSDETLPETAEKWAVRYLEEIRAVQPEGPYHLLGWSLGGVLAHAIAVQLQTEGERVELLAMMDSYLRVEIEESAIESGPAPVAELLGGLLGDAAQLALGDIDAAAEVGPAEIAERLARLPEPFASFGAQRIGRVLEGAVHSAAVTARYRPLPFVGDLVYFAAAEDDPAGRTGADTWRGAIEGTIRVHPVPTSHWRMTTETGLGEIGRVLDEVHRARQAGSLRS</sequence>
<comment type="cofactor">
    <cofactor evidence="1">
        <name>pantetheine 4'-phosphate</name>
        <dbReference type="ChEBI" id="CHEBI:47942"/>
    </cofactor>
</comment>
<dbReference type="InterPro" id="IPR020806">
    <property type="entry name" value="PKS_PP-bd"/>
</dbReference>
<evidence type="ECO:0000256" key="2">
    <source>
        <dbReference type="ARBA" id="ARBA00022450"/>
    </source>
</evidence>
<dbReference type="NCBIfam" id="TIGR01733">
    <property type="entry name" value="AA-adenyl-dom"/>
    <property type="match status" value="4"/>
</dbReference>
<dbReference type="EMBL" id="JADLQN010000002">
    <property type="protein sequence ID" value="MBF6356083.1"/>
    <property type="molecule type" value="Genomic_DNA"/>
</dbReference>
<dbReference type="InterPro" id="IPR036736">
    <property type="entry name" value="ACP-like_sf"/>
</dbReference>
<name>A0ABS0DHB3_9NOCA</name>
<dbReference type="Pfam" id="PF13193">
    <property type="entry name" value="AMP-binding_C"/>
    <property type="match status" value="4"/>
</dbReference>
<dbReference type="InterPro" id="IPR029058">
    <property type="entry name" value="AB_hydrolase_fold"/>
</dbReference>
<keyword evidence="3" id="KW-0597">Phosphoprotein</keyword>
<reference evidence="5 6" key="1">
    <citation type="submission" date="2020-10" db="EMBL/GenBank/DDBJ databases">
        <title>Identification of Nocardia species via Next-generation sequencing and recognition of intraspecies genetic diversity.</title>
        <authorList>
            <person name="Li P."/>
            <person name="Li P."/>
            <person name="Lu B."/>
        </authorList>
    </citation>
    <scope>NUCLEOTIDE SEQUENCE [LARGE SCALE GENOMIC DNA]</scope>
    <source>
        <strain evidence="5 6">BJ06-0143</strain>
    </source>
</reference>
<dbReference type="InterPro" id="IPR020845">
    <property type="entry name" value="AMP-binding_CS"/>
</dbReference>
<feature type="domain" description="Carrier" evidence="4">
    <location>
        <begin position="1610"/>
        <end position="1685"/>
    </location>
</feature>
<dbReference type="PANTHER" id="PTHR45527">
    <property type="entry name" value="NONRIBOSOMAL PEPTIDE SYNTHETASE"/>
    <property type="match status" value="1"/>
</dbReference>
<dbReference type="Gene3D" id="3.30.559.30">
    <property type="entry name" value="Nonribosomal peptide synthetase, condensation domain"/>
    <property type="match status" value="3"/>
</dbReference>
<dbReference type="Gene3D" id="3.30.300.30">
    <property type="match status" value="4"/>
</dbReference>
<feature type="domain" description="Carrier" evidence="4">
    <location>
        <begin position="536"/>
        <end position="613"/>
    </location>
</feature>
<dbReference type="InterPro" id="IPR023213">
    <property type="entry name" value="CAT-like_dom_sf"/>
</dbReference>
<dbReference type="InterPro" id="IPR045851">
    <property type="entry name" value="AMP-bd_C_sf"/>
</dbReference>
<dbReference type="InterPro" id="IPR000873">
    <property type="entry name" value="AMP-dep_synth/lig_dom"/>
</dbReference>
<dbReference type="SUPFAM" id="SSF56801">
    <property type="entry name" value="Acetyl-CoA synthetase-like"/>
    <property type="match status" value="4"/>
</dbReference>
<feature type="domain" description="Carrier" evidence="4">
    <location>
        <begin position="3788"/>
        <end position="3863"/>
    </location>
</feature>
<dbReference type="PANTHER" id="PTHR45527:SF1">
    <property type="entry name" value="FATTY ACID SYNTHASE"/>
    <property type="match status" value="1"/>
</dbReference>
<dbReference type="SUPFAM" id="SSF47336">
    <property type="entry name" value="ACP-like"/>
    <property type="match status" value="4"/>
</dbReference>
<dbReference type="PROSITE" id="PS00455">
    <property type="entry name" value="AMP_BINDING"/>
    <property type="match status" value="4"/>
</dbReference>
<dbReference type="InterPro" id="IPR006162">
    <property type="entry name" value="Ppantetheine_attach_site"/>
</dbReference>
<dbReference type="CDD" id="cd17646">
    <property type="entry name" value="A_NRPS_AB3403-like"/>
    <property type="match status" value="1"/>
</dbReference>
<keyword evidence="6" id="KW-1185">Reference proteome</keyword>
<evidence type="ECO:0000313" key="6">
    <source>
        <dbReference type="Proteomes" id="UP000707731"/>
    </source>
</evidence>
<gene>
    <name evidence="5" type="ORF">IU449_16300</name>
</gene>
<dbReference type="SMART" id="SM00824">
    <property type="entry name" value="PKS_TE"/>
    <property type="match status" value="1"/>
</dbReference>
<dbReference type="InterPro" id="IPR001031">
    <property type="entry name" value="Thioesterase"/>
</dbReference>
<dbReference type="SUPFAM" id="SSF52777">
    <property type="entry name" value="CoA-dependent acyltransferases"/>
    <property type="match status" value="6"/>
</dbReference>
<dbReference type="PROSITE" id="PS00012">
    <property type="entry name" value="PHOSPHOPANTETHEINE"/>
    <property type="match status" value="4"/>
</dbReference>
<accession>A0ABS0DHB3</accession>
<evidence type="ECO:0000256" key="3">
    <source>
        <dbReference type="ARBA" id="ARBA00022553"/>
    </source>
</evidence>
<dbReference type="InterPro" id="IPR020802">
    <property type="entry name" value="TesA-like"/>
</dbReference>
<proteinExistence type="predicted"/>
<dbReference type="Proteomes" id="UP000707731">
    <property type="component" value="Unassembled WGS sequence"/>
</dbReference>
<evidence type="ECO:0000313" key="5">
    <source>
        <dbReference type="EMBL" id="MBF6356083.1"/>
    </source>
</evidence>
<dbReference type="Pfam" id="PF00550">
    <property type="entry name" value="PP-binding"/>
    <property type="match status" value="4"/>
</dbReference>
<dbReference type="SUPFAM" id="SSF53474">
    <property type="entry name" value="alpha/beta-Hydrolases"/>
    <property type="match status" value="1"/>
</dbReference>
<dbReference type="Gene3D" id="3.30.559.10">
    <property type="entry name" value="Chloramphenicol acetyltransferase-like domain"/>
    <property type="match status" value="3"/>
</dbReference>
<evidence type="ECO:0000256" key="1">
    <source>
        <dbReference type="ARBA" id="ARBA00001957"/>
    </source>
</evidence>
<dbReference type="CDD" id="cd05930">
    <property type="entry name" value="A_NRPS"/>
    <property type="match status" value="1"/>
</dbReference>
<dbReference type="Gene3D" id="3.40.50.1820">
    <property type="entry name" value="alpha/beta hydrolase"/>
    <property type="match status" value="1"/>
</dbReference>